<protein>
    <submittedName>
        <fullName evidence="1">Uncharacterized protein</fullName>
    </submittedName>
</protein>
<gene>
    <name evidence="1" type="ORF">VIBR0546_17353</name>
</gene>
<dbReference type="RefSeq" id="WP_006880297.1">
    <property type="nucleotide sequence ID" value="NZ_AEVS01000077.1"/>
</dbReference>
<reference evidence="1 2" key="1">
    <citation type="journal article" date="2012" name="Int. J. Syst. Evol. Microbiol.">
        <title>Vibrio caribbeanicus sp. nov., isolated from the marine sponge Scleritoderma cyanea.</title>
        <authorList>
            <person name="Hoffmann M."/>
            <person name="Monday S.R."/>
            <person name="Allard M.W."/>
            <person name="Strain E.A."/>
            <person name="Whittaker P."/>
            <person name="Naum M."/>
            <person name="McCarthy P.J."/>
            <person name="Lopez J.V."/>
            <person name="Fischer M."/>
            <person name="Brown E.W."/>
        </authorList>
    </citation>
    <scope>NUCLEOTIDE SEQUENCE [LARGE SCALE GENOMIC DNA]</scope>
    <source>
        <strain evidence="1 2">LMG 20546</strain>
    </source>
</reference>
<name>E8LWR8_9VIBR</name>
<dbReference type="eggNOG" id="ENOG5033BEM">
    <property type="taxonomic scope" value="Bacteria"/>
</dbReference>
<dbReference type="AlphaFoldDB" id="E8LWR8"/>
<dbReference type="EMBL" id="AEVS01000077">
    <property type="protein sequence ID" value="EGA64819.1"/>
    <property type="molecule type" value="Genomic_DNA"/>
</dbReference>
<evidence type="ECO:0000313" key="1">
    <source>
        <dbReference type="EMBL" id="EGA64819.1"/>
    </source>
</evidence>
<sequence>MEFTINRINTVMGIFRLSGELLAKSEATAIRYSSAEFMGTDGWVAINTETEVGLSMLNEIKAEVIEHLTEGCDAVG</sequence>
<keyword evidence="2" id="KW-1185">Reference proteome</keyword>
<comment type="caution">
    <text evidence="1">The sequence shown here is derived from an EMBL/GenBank/DDBJ whole genome shotgun (WGS) entry which is preliminary data.</text>
</comment>
<proteinExistence type="predicted"/>
<organism evidence="1 2">
    <name type="scientific">Vibrio brasiliensis LMG 20546</name>
    <dbReference type="NCBI Taxonomy" id="945543"/>
    <lineage>
        <taxon>Bacteria</taxon>
        <taxon>Pseudomonadati</taxon>
        <taxon>Pseudomonadota</taxon>
        <taxon>Gammaproteobacteria</taxon>
        <taxon>Vibrionales</taxon>
        <taxon>Vibrionaceae</taxon>
        <taxon>Vibrio</taxon>
        <taxon>Vibrio oreintalis group</taxon>
    </lineage>
</organism>
<dbReference type="Proteomes" id="UP000004371">
    <property type="component" value="Unassembled WGS sequence"/>
</dbReference>
<evidence type="ECO:0000313" key="2">
    <source>
        <dbReference type="Proteomes" id="UP000004371"/>
    </source>
</evidence>
<accession>E8LWR8</accession>